<accession>A0A1B1AJ07</accession>
<organism evidence="2 3">
    <name type="scientific">Candidatus Viadribacter manganicus</name>
    <dbReference type="NCBI Taxonomy" id="1759059"/>
    <lineage>
        <taxon>Bacteria</taxon>
        <taxon>Pseudomonadati</taxon>
        <taxon>Pseudomonadota</taxon>
        <taxon>Alphaproteobacteria</taxon>
        <taxon>Hyphomonadales</taxon>
        <taxon>Hyphomonadaceae</taxon>
        <taxon>Candidatus Viadribacter</taxon>
    </lineage>
</organism>
<dbReference type="STRING" id="1759059.ATE48_11565"/>
<evidence type="ECO:0000256" key="1">
    <source>
        <dbReference type="SAM" id="Phobius"/>
    </source>
</evidence>
<dbReference type="InParanoid" id="A0A1B1AJ07"/>
<evidence type="ECO:0000313" key="2">
    <source>
        <dbReference type="EMBL" id="ANP46510.1"/>
    </source>
</evidence>
<keyword evidence="3" id="KW-1185">Reference proteome</keyword>
<keyword evidence="1" id="KW-0812">Transmembrane</keyword>
<name>A0A1B1AJ07_9PROT</name>
<keyword evidence="1" id="KW-1133">Transmembrane helix</keyword>
<protein>
    <submittedName>
        <fullName evidence="2">Uncharacterized protein</fullName>
    </submittedName>
</protein>
<dbReference type="KEGG" id="cbot:ATE48_11565"/>
<proteinExistence type="predicted"/>
<dbReference type="AlphaFoldDB" id="A0A1B1AJ07"/>
<feature type="transmembrane region" description="Helical" evidence="1">
    <location>
        <begin position="31"/>
        <end position="50"/>
    </location>
</feature>
<reference evidence="2 3" key="1">
    <citation type="submission" date="2015-11" db="EMBL/GenBank/DDBJ databases">
        <title>Whole-Genome Sequence of Candidatus Oderbacter manganicum from the National Park Lower Oder Valley, Germany.</title>
        <authorList>
            <person name="Braun B."/>
            <person name="Liere K."/>
            <person name="Szewzyk U."/>
        </authorList>
    </citation>
    <scope>NUCLEOTIDE SEQUENCE [LARGE SCALE GENOMIC DNA]</scope>
    <source>
        <strain evidence="2 3">OTSz_A_272</strain>
    </source>
</reference>
<sequence length="59" mass="6231">MGCLFLGLLLVVPVPLLLILGASLAISGQTGVYALIASELLGAFLVLLSIRRLTRPRRA</sequence>
<keyword evidence="1" id="KW-0472">Membrane</keyword>
<gene>
    <name evidence="2" type="ORF">ATE48_11565</name>
</gene>
<evidence type="ECO:0000313" key="3">
    <source>
        <dbReference type="Proteomes" id="UP000092498"/>
    </source>
</evidence>
<dbReference type="EMBL" id="CP013244">
    <property type="protein sequence ID" value="ANP46510.1"/>
    <property type="molecule type" value="Genomic_DNA"/>
</dbReference>
<dbReference type="Proteomes" id="UP000092498">
    <property type="component" value="Chromosome"/>
</dbReference>